<evidence type="ECO:0000256" key="1">
    <source>
        <dbReference type="ARBA" id="ARBA00004651"/>
    </source>
</evidence>
<evidence type="ECO:0000256" key="4">
    <source>
        <dbReference type="ARBA" id="ARBA00022692"/>
    </source>
</evidence>
<keyword evidence="5 8" id="KW-1133">Transmembrane helix</keyword>
<evidence type="ECO:0000256" key="2">
    <source>
        <dbReference type="ARBA" id="ARBA00005327"/>
    </source>
</evidence>
<feature type="transmembrane region" description="Helical" evidence="8">
    <location>
        <begin position="229"/>
        <end position="253"/>
    </location>
</feature>
<feature type="transmembrane region" description="Helical" evidence="8">
    <location>
        <begin position="462"/>
        <end position="481"/>
    </location>
</feature>
<accession>A0A9J7CIT1</accession>
<evidence type="ECO:0000313" key="9">
    <source>
        <dbReference type="Proteomes" id="UP001652621"/>
    </source>
</evidence>
<protein>
    <submittedName>
        <fullName evidence="10">Gustatory receptor for sugar taste 64f</fullName>
    </submittedName>
</protein>
<gene>
    <name evidence="10" type="primary">LOC101901557</name>
</gene>
<evidence type="ECO:0000256" key="3">
    <source>
        <dbReference type="ARBA" id="ARBA00022475"/>
    </source>
</evidence>
<keyword evidence="6 8" id="KW-0472">Membrane</keyword>
<keyword evidence="4 8" id="KW-0812">Transmembrane</keyword>
<evidence type="ECO:0000256" key="7">
    <source>
        <dbReference type="ARBA" id="ARBA00023170"/>
    </source>
</evidence>
<dbReference type="Pfam" id="PF06151">
    <property type="entry name" value="Trehalose_recp"/>
    <property type="match status" value="1"/>
</dbReference>
<comment type="subcellular location">
    <subcellularLocation>
        <location evidence="1">Cell membrane</location>
        <topology evidence="1">Multi-pass membrane protein</topology>
    </subcellularLocation>
</comment>
<dbReference type="VEuPathDB" id="VectorBase:MDOA006341"/>
<dbReference type="InterPro" id="IPR009318">
    <property type="entry name" value="Gustatory_rcpt"/>
</dbReference>
<organism evidence="9 10">
    <name type="scientific">Musca domestica</name>
    <name type="common">House fly</name>
    <dbReference type="NCBI Taxonomy" id="7370"/>
    <lineage>
        <taxon>Eukaryota</taxon>
        <taxon>Metazoa</taxon>
        <taxon>Ecdysozoa</taxon>
        <taxon>Arthropoda</taxon>
        <taxon>Hexapoda</taxon>
        <taxon>Insecta</taxon>
        <taxon>Pterygota</taxon>
        <taxon>Neoptera</taxon>
        <taxon>Endopterygota</taxon>
        <taxon>Diptera</taxon>
        <taxon>Brachycera</taxon>
        <taxon>Muscomorpha</taxon>
        <taxon>Muscoidea</taxon>
        <taxon>Muscidae</taxon>
        <taxon>Musca</taxon>
    </lineage>
</organism>
<keyword evidence="7 10" id="KW-0675">Receptor</keyword>
<feature type="transmembrane region" description="Helical" evidence="8">
    <location>
        <begin position="265"/>
        <end position="284"/>
    </location>
</feature>
<dbReference type="OrthoDB" id="5800391at2759"/>
<feature type="transmembrane region" description="Helical" evidence="8">
    <location>
        <begin position="176"/>
        <end position="193"/>
    </location>
</feature>
<evidence type="ECO:0000256" key="5">
    <source>
        <dbReference type="ARBA" id="ARBA00022989"/>
    </source>
</evidence>
<evidence type="ECO:0000256" key="6">
    <source>
        <dbReference type="ARBA" id="ARBA00023136"/>
    </source>
</evidence>
<dbReference type="VEuPathDB" id="VectorBase:MDOMA2_013337"/>
<feature type="transmembrane region" description="Helical" evidence="8">
    <location>
        <begin position="143"/>
        <end position="164"/>
    </location>
</feature>
<sequence>MKLLNNFNTKLAKYRKNAKKFSKNISTNVGTSLTTSHNDGLASMKLPVTRPQALRMQIISDSDHYHSYFTSRTDVPNNEEYLEKPTKFLQKATKDNFMYEGHFHEAVGKILLIAQCFAMMPVRGVTSSHPRYLSFSWTHIRTIYCLIFITCSAVDSIIAVYKVLNAPITFNNIEPMIFRIAILIVCVSALNLARKWPELMVQWHSLEQQLPEYSSQKEKRRMADKIRMVFFVGMILSLAEHLLSVTQAIYFAARCGATDDPVKNFLLIASDHLFYIFPYSYLLGWYGKLLNVMSTFIWNYMDVFVMIMSIGLTYMFKRVNENLEKFKNKQMPAVFWAERRVQYRNVCILCEKVDNAISMITMVSFSNNLYFICVQLLKSRNNMSSAVSMVYFYFSLVFLFLRSLAVSLYSAAIYDESRKPLRVLRSVPKESWCLEVKRFATEISSDLVALSGMKFFHLTRKLVLSVAGTIVTYELVLIQFYEPTDLWDCKSLLKNFKHQKLLASGK</sequence>
<feature type="transmembrane region" description="Helical" evidence="8">
    <location>
        <begin position="390"/>
        <end position="414"/>
    </location>
</feature>
<dbReference type="STRING" id="7370.A0A1I8MLZ4"/>
<reference evidence="10" key="1">
    <citation type="submission" date="2025-08" db="UniProtKB">
        <authorList>
            <consortium name="RefSeq"/>
        </authorList>
    </citation>
    <scope>IDENTIFICATION</scope>
    <source>
        <strain evidence="10">Aabys</strain>
        <tissue evidence="10">Whole body</tissue>
    </source>
</reference>
<dbReference type="Proteomes" id="UP001652621">
    <property type="component" value="Unplaced"/>
</dbReference>
<name>A0A9J7CIT1_MUSDO</name>
<dbReference type="RefSeq" id="XP_005175752.2">
    <property type="nucleotide sequence ID" value="XM_005175695.3"/>
</dbReference>
<evidence type="ECO:0000313" key="10">
    <source>
        <dbReference type="RefSeq" id="XP_005175752.2"/>
    </source>
</evidence>
<keyword evidence="9" id="KW-1185">Reference proteome</keyword>
<proteinExistence type="inferred from homology"/>
<comment type="similarity">
    <text evidence="2">Belongs to the insect chemoreceptor superfamily. Gustatory receptor (GR) family. Gr5a subfamily.</text>
</comment>
<dbReference type="GeneID" id="101901557"/>
<dbReference type="eggNOG" id="ENOG502QTKP">
    <property type="taxonomic scope" value="Eukaryota"/>
</dbReference>
<evidence type="ECO:0000256" key="8">
    <source>
        <dbReference type="SAM" id="Phobius"/>
    </source>
</evidence>
<feature type="transmembrane region" description="Helical" evidence="8">
    <location>
        <begin position="296"/>
        <end position="316"/>
    </location>
</feature>
<dbReference type="PANTHER" id="PTHR21421:SF29">
    <property type="entry name" value="GUSTATORY RECEPTOR 5A FOR TREHALOSE-RELATED"/>
    <property type="match status" value="1"/>
</dbReference>
<dbReference type="PANTHER" id="PTHR21421">
    <property type="entry name" value="GUSTATORY RECEPTOR"/>
    <property type="match status" value="1"/>
</dbReference>
<keyword evidence="3" id="KW-1003">Cell membrane</keyword>